<evidence type="ECO:0000313" key="2">
    <source>
        <dbReference type="EMBL" id="GAA1600020.1"/>
    </source>
</evidence>
<gene>
    <name evidence="2" type="ORF">GCM10009789_62750</name>
</gene>
<dbReference type="Proteomes" id="UP001500393">
    <property type="component" value="Unassembled WGS sequence"/>
</dbReference>
<name>A0ABP4Q3V1_9ACTN</name>
<evidence type="ECO:0000259" key="1">
    <source>
        <dbReference type="Pfam" id="PF12680"/>
    </source>
</evidence>
<feature type="domain" description="SnoaL-like" evidence="1">
    <location>
        <begin position="8"/>
        <end position="116"/>
    </location>
</feature>
<dbReference type="SUPFAM" id="SSF54427">
    <property type="entry name" value="NTF2-like"/>
    <property type="match status" value="1"/>
</dbReference>
<organism evidence="2 3">
    <name type="scientific">Kribbella sancticallisti</name>
    <dbReference type="NCBI Taxonomy" id="460087"/>
    <lineage>
        <taxon>Bacteria</taxon>
        <taxon>Bacillati</taxon>
        <taxon>Actinomycetota</taxon>
        <taxon>Actinomycetes</taxon>
        <taxon>Propionibacteriales</taxon>
        <taxon>Kribbellaceae</taxon>
        <taxon>Kribbella</taxon>
    </lineage>
</organism>
<protein>
    <submittedName>
        <fullName evidence="2">Nuclear transport factor 2 family protein</fullName>
    </submittedName>
</protein>
<dbReference type="Gene3D" id="3.10.450.50">
    <property type="match status" value="1"/>
</dbReference>
<accession>A0ABP4Q3V1</accession>
<keyword evidence="3" id="KW-1185">Reference proteome</keyword>
<dbReference type="RefSeq" id="WP_344220311.1">
    <property type="nucleotide sequence ID" value="NZ_BAAAOS010000048.1"/>
</dbReference>
<dbReference type="InterPro" id="IPR032710">
    <property type="entry name" value="NTF2-like_dom_sf"/>
</dbReference>
<sequence length="132" mass="14066">MSDPVAVVQQYFDALAAKDFATVAGFLADKIVWHQPGANRFSGRQEGAAAVNAMIGGMMQLSGGSFELALTTPPMLNEDTGLVAATIHFTAHRDGAKLGQDGVDLLKVADGKIVEVWLFSADQPAEDEFWGR</sequence>
<dbReference type="EMBL" id="BAAAOS010000048">
    <property type="protein sequence ID" value="GAA1600020.1"/>
    <property type="molecule type" value="Genomic_DNA"/>
</dbReference>
<comment type="caution">
    <text evidence="2">The sequence shown here is derived from an EMBL/GenBank/DDBJ whole genome shotgun (WGS) entry which is preliminary data.</text>
</comment>
<proteinExistence type="predicted"/>
<dbReference type="Pfam" id="PF12680">
    <property type="entry name" value="SnoaL_2"/>
    <property type="match status" value="1"/>
</dbReference>
<dbReference type="InterPro" id="IPR037401">
    <property type="entry name" value="SnoaL-like"/>
</dbReference>
<evidence type="ECO:0000313" key="3">
    <source>
        <dbReference type="Proteomes" id="UP001500393"/>
    </source>
</evidence>
<reference evidence="3" key="1">
    <citation type="journal article" date="2019" name="Int. J. Syst. Evol. Microbiol.">
        <title>The Global Catalogue of Microorganisms (GCM) 10K type strain sequencing project: providing services to taxonomists for standard genome sequencing and annotation.</title>
        <authorList>
            <consortium name="The Broad Institute Genomics Platform"/>
            <consortium name="The Broad Institute Genome Sequencing Center for Infectious Disease"/>
            <person name="Wu L."/>
            <person name="Ma J."/>
        </authorList>
    </citation>
    <scope>NUCLEOTIDE SEQUENCE [LARGE SCALE GENOMIC DNA]</scope>
    <source>
        <strain evidence="3">JCM 14969</strain>
    </source>
</reference>